<evidence type="ECO:0000259" key="8">
    <source>
        <dbReference type="PROSITE" id="PS50885"/>
    </source>
</evidence>
<dbReference type="Gene3D" id="2.120.10.30">
    <property type="entry name" value="TolB, C-terminal domain"/>
    <property type="match status" value="1"/>
</dbReference>
<feature type="transmembrane region" description="Helical" evidence="6">
    <location>
        <begin position="389"/>
        <end position="408"/>
    </location>
</feature>
<dbReference type="Gene3D" id="3.30.70.1230">
    <property type="entry name" value="Nucleotide cyclase"/>
    <property type="match status" value="1"/>
</dbReference>
<feature type="domain" description="Guanylate cyclase" evidence="7">
    <location>
        <begin position="680"/>
        <end position="808"/>
    </location>
</feature>
<dbReference type="Proteomes" id="UP000250369">
    <property type="component" value="Unassembled WGS sequence"/>
</dbReference>
<dbReference type="PROSITE" id="PS50885">
    <property type="entry name" value="HAMP"/>
    <property type="match status" value="1"/>
</dbReference>
<keyword evidence="4 6" id="KW-0472">Membrane</keyword>
<dbReference type="SUPFAM" id="SSF158472">
    <property type="entry name" value="HAMP domain-like"/>
    <property type="match status" value="1"/>
</dbReference>
<feature type="transmembrane region" description="Helical" evidence="6">
    <location>
        <begin position="353"/>
        <end position="377"/>
    </location>
</feature>
<dbReference type="InterPro" id="IPR003660">
    <property type="entry name" value="HAMP_dom"/>
</dbReference>
<dbReference type="PROSITE" id="PS51257">
    <property type="entry name" value="PROKAR_LIPOPROTEIN"/>
    <property type="match status" value="1"/>
</dbReference>
<dbReference type="GO" id="GO:0006171">
    <property type="term" value="P:cAMP biosynthetic process"/>
    <property type="evidence" value="ECO:0007669"/>
    <property type="project" value="TreeGrafter"/>
</dbReference>
<dbReference type="PROSITE" id="PS50125">
    <property type="entry name" value="GUANYLATE_CYCLASE_2"/>
    <property type="match status" value="1"/>
</dbReference>
<dbReference type="SUPFAM" id="SSF101898">
    <property type="entry name" value="NHL repeat"/>
    <property type="match status" value="1"/>
</dbReference>
<keyword evidence="3" id="KW-1003">Cell membrane</keyword>
<dbReference type="AlphaFoldDB" id="A0A329LMK9"/>
<sequence>MKKVVACLVLLAIAAAACGWYAYLHRNMLVEYTEEQKLAVEMPTKSSISLQNMSAALTSDDGSMYVIANSKKTIYKLDASDKIQYEIVETPDTVSELNNFNELAVDSKGYLYTVNTVLDSYGLRVKSEQIVRFTPKGVFDRVIHRLDYYDQNNKKRLRVGNFKSLMVQDDVLYYYVNADSDVTQYRFGEGASEKQTTFSFKLPDNKYLEEVQGIARGSIYYSTRSGEIYSLAADGRSSVVYPLPGTNRTNRNYPESLKADGNGNLYFLDYYMNAISRLNLKNPYVLETLFSAEEQQAKGNELSFYDMRSLMVNGNGELTVTVMDRIMQLGSNGEVKRTIDSALYSGGYRSMRLLTWGAALVALIAFSAAALIYYVYVMKRRISLMLKQIMVFVPIIVISMSVLSYFIYTNFSKKLEEESLRELAMLAHNGRNLIDGDKLEQMNSPLDYMNEDYQKFRRSMDFVFEGKSDFRNDDYYKALYRVENGVIYRLIEDDDSAYMYQPFESTPANAQVIKEGKVVTDQWVDDTGSWMYALSPLYNAKGEVVGLYEISKNLEGIVQHRKQLLRGIVQNLAIITGVLIVLFMVMTYFQLASIRKLRKSVTEIASGNWDVSVSIRTRDEVQDLGEKFNMMTQHIRDYIAQITRFSEAYYRFVPQQFLQYLDKRSILDVQLGDQVEQDMSILVTNIRSFYRMSKRLTPEENFNFINSYLKRFGPYIHHNGGLVNKYLGAGIMALFPNASGSDDALRSAIEMRRELDIYNMHRANSGYKPVDIGIAIHKGPLRLGIIGEEKRMENNVISDDVNMANELEKLTDTLGVSVLATEHVMRTVVNRDRFQYRCLGLIRVEGKDAPIVLYDVYEGDTETIRALKDRTKALFERGVELYQVGRFYDAREAFVQVIKINRQDQAAKLYFYMCDEYYQNGTTSDWNGTLSVS</sequence>
<dbReference type="InterPro" id="IPR050697">
    <property type="entry name" value="Adenylyl/Guanylyl_Cyclase_3/4"/>
</dbReference>
<evidence type="ECO:0000256" key="1">
    <source>
        <dbReference type="ARBA" id="ARBA00004236"/>
    </source>
</evidence>
<dbReference type="InterPro" id="IPR001054">
    <property type="entry name" value="A/G_cyclase"/>
</dbReference>
<feature type="domain" description="HAMP" evidence="8">
    <location>
        <begin position="588"/>
        <end position="640"/>
    </location>
</feature>
<keyword evidence="6" id="KW-0812">Transmembrane</keyword>
<evidence type="ECO:0000256" key="6">
    <source>
        <dbReference type="SAM" id="Phobius"/>
    </source>
</evidence>
<dbReference type="SUPFAM" id="SSF55073">
    <property type="entry name" value="Nucleotide cyclase"/>
    <property type="match status" value="1"/>
</dbReference>
<dbReference type="GO" id="GO:0005886">
    <property type="term" value="C:plasma membrane"/>
    <property type="evidence" value="ECO:0007669"/>
    <property type="project" value="UniProtKB-SubCell"/>
</dbReference>
<dbReference type="PROSITE" id="PS50005">
    <property type="entry name" value="TPR"/>
    <property type="match status" value="1"/>
</dbReference>
<dbReference type="Gene3D" id="6.10.340.10">
    <property type="match status" value="1"/>
</dbReference>
<dbReference type="SMART" id="SM00044">
    <property type="entry name" value="CYCc"/>
    <property type="match status" value="1"/>
</dbReference>
<comment type="caution">
    <text evidence="9">The sequence shown here is derived from an EMBL/GenBank/DDBJ whole genome shotgun (WGS) entry which is preliminary data.</text>
</comment>
<dbReference type="SMART" id="SM00304">
    <property type="entry name" value="HAMP"/>
    <property type="match status" value="1"/>
</dbReference>
<reference evidence="9 10" key="1">
    <citation type="journal article" date="2009" name="Int. J. Syst. Evol. Microbiol.">
        <title>Paenibacillus contaminans sp. nov., isolated from a contaminated laboratory plate.</title>
        <authorList>
            <person name="Chou J.H."/>
            <person name="Lee J.H."/>
            <person name="Lin M.C."/>
            <person name="Chang P.S."/>
            <person name="Arun A.B."/>
            <person name="Young C.C."/>
            <person name="Chen W.M."/>
        </authorList>
    </citation>
    <scope>NUCLEOTIDE SEQUENCE [LARGE SCALE GENOMIC DNA]</scope>
    <source>
        <strain evidence="9 10">CKOBP-6</strain>
    </source>
</reference>
<feature type="transmembrane region" description="Helical" evidence="6">
    <location>
        <begin position="568"/>
        <end position="589"/>
    </location>
</feature>
<proteinExistence type="inferred from homology"/>
<comment type="similarity">
    <text evidence="2">Belongs to the adenylyl cyclase class-3 family.</text>
</comment>
<dbReference type="InterPro" id="IPR011990">
    <property type="entry name" value="TPR-like_helical_dom_sf"/>
</dbReference>
<dbReference type="Pfam" id="PF00672">
    <property type="entry name" value="HAMP"/>
    <property type="match status" value="1"/>
</dbReference>
<evidence type="ECO:0000256" key="5">
    <source>
        <dbReference type="PROSITE-ProRule" id="PRU00339"/>
    </source>
</evidence>
<organism evidence="9 10">
    <name type="scientific">Paenibacillus contaminans</name>
    <dbReference type="NCBI Taxonomy" id="450362"/>
    <lineage>
        <taxon>Bacteria</taxon>
        <taxon>Bacillati</taxon>
        <taxon>Bacillota</taxon>
        <taxon>Bacilli</taxon>
        <taxon>Bacillales</taxon>
        <taxon>Paenibacillaceae</taxon>
        <taxon>Paenibacillus</taxon>
    </lineage>
</organism>
<dbReference type="InterPro" id="IPR011042">
    <property type="entry name" value="6-blade_b-propeller_TolB-like"/>
</dbReference>
<evidence type="ECO:0008006" key="11">
    <source>
        <dbReference type="Google" id="ProtNLM"/>
    </source>
</evidence>
<dbReference type="PANTHER" id="PTHR43081">
    <property type="entry name" value="ADENYLATE CYCLASE, TERMINAL-DIFFERENTIATION SPECIFIC-RELATED"/>
    <property type="match status" value="1"/>
</dbReference>
<feature type="repeat" description="TPR" evidence="5">
    <location>
        <begin position="871"/>
        <end position="904"/>
    </location>
</feature>
<evidence type="ECO:0000259" key="7">
    <source>
        <dbReference type="PROSITE" id="PS50125"/>
    </source>
</evidence>
<name>A0A329LMK9_9BACL</name>
<dbReference type="InterPro" id="IPR019734">
    <property type="entry name" value="TPR_rpt"/>
</dbReference>
<keyword evidence="10" id="KW-1185">Reference proteome</keyword>
<dbReference type="GO" id="GO:0035556">
    <property type="term" value="P:intracellular signal transduction"/>
    <property type="evidence" value="ECO:0007669"/>
    <property type="project" value="InterPro"/>
</dbReference>
<dbReference type="GO" id="GO:0004016">
    <property type="term" value="F:adenylate cyclase activity"/>
    <property type="evidence" value="ECO:0007669"/>
    <property type="project" value="UniProtKB-ARBA"/>
</dbReference>
<dbReference type="PANTHER" id="PTHR43081:SF1">
    <property type="entry name" value="ADENYLATE CYCLASE, TERMINAL-DIFFERENTIATION SPECIFIC"/>
    <property type="match status" value="1"/>
</dbReference>
<comment type="subcellular location">
    <subcellularLocation>
        <location evidence="1">Cell membrane</location>
    </subcellularLocation>
</comment>
<evidence type="ECO:0000256" key="2">
    <source>
        <dbReference type="ARBA" id="ARBA00005381"/>
    </source>
</evidence>
<evidence type="ECO:0000256" key="4">
    <source>
        <dbReference type="ARBA" id="ARBA00023136"/>
    </source>
</evidence>
<dbReference type="SUPFAM" id="SSF48452">
    <property type="entry name" value="TPR-like"/>
    <property type="match status" value="1"/>
</dbReference>
<dbReference type="CDD" id="cd06225">
    <property type="entry name" value="HAMP"/>
    <property type="match status" value="1"/>
</dbReference>
<evidence type="ECO:0000313" key="10">
    <source>
        <dbReference type="Proteomes" id="UP000250369"/>
    </source>
</evidence>
<keyword evidence="5" id="KW-0802">TPR repeat</keyword>
<dbReference type="EMBL" id="QMFB01000051">
    <property type="protein sequence ID" value="RAV09221.1"/>
    <property type="molecule type" value="Genomic_DNA"/>
</dbReference>
<dbReference type="InterPro" id="IPR029787">
    <property type="entry name" value="Nucleotide_cyclase"/>
</dbReference>
<dbReference type="CDD" id="cd07302">
    <property type="entry name" value="CHD"/>
    <property type="match status" value="1"/>
</dbReference>
<evidence type="ECO:0000313" key="9">
    <source>
        <dbReference type="EMBL" id="RAV09221.1"/>
    </source>
</evidence>
<keyword evidence="6" id="KW-1133">Transmembrane helix</keyword>
<protein>
    <recommendedName>
        <fullName evidence="11">HAMP domain-containing protein</fullName>
    </recommendedName>
</protein>
<evidence type="ECO:0000256" key="3">
    <source>
        <dbReference type="ARBA" id="ARBA00022475"/>
    </source>
</evidence>
<dbReference type="Pfam" id="PF00211">
    <property type="entry name" value="Guanylate_cyc"/>
    <property type="match status" value="1"/>
</dbReference>
<accession>A0A329LMK9</accession>
<dbReference type="RefSeq" id="WP_113036595.1">
    <property type="nucleotide sequence ID" value="NZ_QMFB01000051.1"/>
</dbReference>
<gene>
    <name evidence="9" type="ORF">DQG23_39715</name>
</gene>
<dbReference type="OrthoDB" id="337251at2"/>